<evidence type="ECO:0000313" key="3">
    <source>
        <dbReference type="Proteomes" id="UP000676967"/>
    </source>
</evidence>
<evidence type="ECO:0000313" key="2">
    <source>
        <dbReference type="EMBL" id="BCJ45444.1"/>
    </source>
</evidence>
<proteinExistence type="predicted"/>
<organism evidence="2 3">
    <name type="scientific">Actinoplanes ianthinogenes</name>
    <dbReference type="NCBI Taxonomy" id="122358"/>
    <lineage>
        <taxon>Bacteria</taxon>
        <taxon>Bacillati</taxon>
        <taxon>Actinomycetota</taxon>
        <taxon>Actinomycetes</taxon>
        <taxon>Micromonosporales</taxon>
        <taxon>Micromonosporaceae</taxon>
        <taxon>Actinoplanes</taxon>
    </lineage>
</organism>
<protein>
    <submittedName>
        <fullName evidence="2">YggT family protein</fullName>
    </submittedName>
</protein>
<dbReference type="Pfam" id="PF02325">
    <property type="entry name" value="CCB3_YggT"/>
    <property type="match status" value="1"/>
</dbReference>
<keyword evidence="3" id="KW-1185">Reference proteome</keyword>
<dbReference type="InterPro" id="IPR003425">
    <property type="entry name" value="CCB3/YggT"/>
</dbReference>
<sequence>MTRTRDPPDVLSIVFQILYLLVYFFFLVLLSRFVMGAVLQYGRRWQPGRGASAALELVWSVTDPPLKALRRVIPPLRIGNVSLDLASIVLLVILFVLMELVLARLILNYR</sequence>
<keyword evidence="1" id="KW-0472">Membrane</keyword>
<dbReference type="Proteomes" id="UP000676967">
    <property type="component" value="Chromosome"/>
</dbReference>
<accession>A0ABM7M1P0</accession>
<reference evidence="2 3" key="1">
    <citation type="submission" date="2020-08" db="EMBL/GenBank/DDBJ databases">
        <title>Whole genome shotgun sequence of Actinoplanes ianthinogenes NBRC 13996.</title>
        <authorList>
            <person name="Komaki H."/>
            <person name="Tamura T."/>
        </authorList>
    </citation>
    <scope>NUCLEOTIDE SEQUENCE [LARGE SCALE GENOMIC DNA]</scope>
    <source>
        <strain evidence="2 3">NBRC 13996</strain>
    </source>
</reference>
<name>A0ABM7M1P0_9ACTN</name>
<keyword evidence="1" id="KW-1133">Transmembrane helix</keyword>
<dbReference type="EMBL" id="AP023356">
    <property type="protein sequence ID" value="BCJ45444.1"/>
    <property type="molecule type" value="Genomic_DNA"/>
</dbReference>
<feature type="transmembrane region" description="Helical" evidence="1">
    <location>
        <begin position="12"/>
        <end position="35"/>
    </location>
</feature>
<evidence type="ECO:0000256" key="1">
    <source>
        <dbReference type="SAM" id="Phobius"/>
    </source>
</evidence>
<gene>
    <name evidence="2" type="ORF">Aiant_61010</name>
</gene>
<feature type="transmembrane region" description="Helical" evidence="1">
    <location>
        <begin position="85"/>
        <end position="107"/>
    </location>
</feature>
<keyword evidence="1" id="KW-0812">Transmembrane</keyword>